<dbReference type="AlphaFoldDB" id="A0A285SR08"/>
<organism evidence="1 2">
    <name type="scientific">Rhodobacter maris</name>
    <dbReference type="NCBI Taxonomy" id="446682"/>
    <lineage>
        <taxon>Bacteria</taxon>
        <taxon>Pseudomonadati</taxon>
        <taxon>Pseudomonadota</taxon>
        <taxon>Alphaproteobacteria</taxon>
        <taxon>Rhodobacterales</taxon>
        <taxon>Rhodobacter group</taxon>
        <taxon>Rhodobacter</taxon>
    </lineage>
</organism>
<dbReference type="PROSITE" id="PS51257">
    <property type="entry name" value="PROKAR_LIPOPROTEIN"/>
    <property type="match status" value="1"/>
</dbReference>
<keyword evidence="2" id="KW-1185">Reference proteome</keyword>
<dbReference type="EMBL" id="OBMT01000008">
    <property type="protein sequence ID" value="SOC10126.1"/>
    <property type="molecule type" value="Genomic_DNA"/>
</dbReference>
<gene>
    <name evidence="1" type="ORF">SAMN05877831_10816</name>
</gene>
<dbReference type="OrthoDB" id="7875456at2"/>
<accession>A0A285SR08</accession>
<evidence type="ECO:0000313" key="2">
    <source>
        <dbReference type="Proteomes" id="UP000219111"/>
    </source>
</evidence>
<reference evidence="2" key="1">
    <citation type="submission" date="2017-08" db="EMBL/GenBank/DDBJ databases">
        <authorList>
            <person name="Varghese N."/>
            <person name="Submissions S."/>
        </authorList>
    </citation>
    <scope>NUCLEOTIDE SEQUENCE [LARGE SCALE GENOMIC DNA]</scope>
    <source>
        <strain evidence="2">JA276</strain>
    </source>
</reference>
<name>A0A285SR08_9RHOB</name>
<evidence type="ECO:0000313" key="1">
    <source>
        <dbReference type="EMBL" id="SOC10126.1"/>
    </source>
</evidence>
<dbReference type="RefSeq" id="WP_097070325.1">
    <property type="nucleotide sequence ID" value="NZ_OBMT01000008.1"/>
</dbReference>
<dbReference type="Proteomes" id="UP000219111">
    <property type="component" value="Unassembled WGS sequence"/>
</dbReference>
<sequence length="132" mass="14802">MRQLALFALIALAACGTPQERCIHRETRELRNLQSLLGEVEGNLARGYAYEEYEVPMTRWEVCGQDRITRADGTVIEKSRMCLEDYSVTRTRQVAIDPATEARKRDGLRAKIKALTPAAENAVAACKATYPE</sequence>
<protein>
    <recommendedName>
        <fullName evidence="3">Lipoprotein</fullName>
    </recommendedName>
</protein>
<proteinExistence type="predicted"/>
<evidence type="ECO:0008006" key="3">
    <source>
        <dbReference type="Google" id="ProtNLM"/>
    </source>
</evidence>